<dbReference type="EMBL" id="CVRI01000043">
    <property type="protein sequence ID" value="CRK95925.1"/>
    <property type="molecule type" value="Genomic_DNA"/>
</dbReference>
<reference evidence="2 3" key="1">
    <citation type="submission" date="2015-04" db="EMBL/GenBank/DDBJ databases">
        <authorList>
            <person name="Syromyatnikov M.Y."/>
            <person name="Popov V.N."/>
        </authorList>
    </citation>
    <scope>NUCLEOTIDE SEQUENCE [LARGE SCALE GENOMIC DNA]</scope>
</reference>
<gene>
    <name evidence="2" type="ORF">CLUMA_CG009371</name>
</gene>
<evidence type="ECO:0000256" key="1">
    <source>
        <dbReference type="SAM" id="MobiDB-lite"/>
    </source>
</evidence>
<feature type="compositionally biased region" description="Polar residues" evidence="1">
    <location>
        <begin position="1"/>
        <end position="14"/>
    </location>
</feature>
<proteinExistence type="predicted"/>
<evidence type="ECO:0000313" key="3">
    <source>
        <dbReference type="Proteomes" id="UP000183832"/>
    </source>
</evidence>
<protein>
    <submittedName>
        <fullName evidence="2">CLUMA_CG009371, isoform A</fullName>
    </submittedName>
</protein>
<organism evidence="2 3">
    <name type="scientific">Clunio marinus</name>
    <dbReference type="NCBI Taxonomy" id="568069"/>
    <lineage>
        <taxon>Eukaryota</taxon>
        <taxon>Metazoa</taxon>
        <taxon>Ecdysozoa</taxon>
        <taxon>Arthropoda</taxon>
        <taxon>Hexapoda</taxon>
        <taxon>Insecta</taxon>
        <taxon>Pterygota</taxon>
        <taxon>Neoptera</taxon>
        <taxon>Endopterygota</taxon>
        <taxon>Diptera</taxon>
        <taxon>Nematocera</taxon>
        <taxon>Chironomoidea</taxon>
        <taxon>Chironomidae</taxon>
        <taxon>Clunio</taxon>
    </lineage>
</organism>
<accession>A0A1J1I6K7</accession>
<evidence type="ECO:0000313" key="2">
    <source>
        <dbReference type="EMBL" id="CRK95925.1"/>
    </source>
</evidence>
<dbReference type="Proteomes" id="UP000183832">
    <property type="component" value="Unassembled WGS sequence"/>
</dbReference>
<sequence>MIKTAPNSGSNVVKSSDRYRNKTKKKLKSHETSNFILPDNDRLRLCNEAKKKYHHRLKGKKE</sequence>
<dbReference type="AlphaFoldDB" id="A0A1J1I6K7"/>
<feature type="region of interest" description="Disordered" evidence="1">
    <location>
        <begin position="1"/>
        <end position="33"/>
    </location>
</feature>
<name>A0A1J1I6K7_9DIPT</name>
<keyword evidence="3" id="KW-1185">Reference proteome</keyword>